<dbReference type="RefSeq" id="WP_154175824.1">
    <property type="nucleotide sequence ID" value="NZ_WJXZ01000007.1"/>
</dbReference>
<dbReference type="Proteomes" id="UP000441754">
    <property type="component" value="Unassembled WGS sequence"/>
</dbReference>
<protein>
    <submittedName>
        <fullName evidence="1">Uncharacterized protein</fullName>
    </submittedName>
</protein>
<name>A0A7K0ELP6_9BACT</name>
<dbReference type="AlphaFoldDB" id="A0A7K0ELP6"/>
<reference evidence="1 2" key="1">
    <citation type="journal article" date="2018" name="Antonie Van Leeuwenhoek">
        <title>Larkinella terrae sp. nov., isolated from soil on Jeju Island, South Korea.</title>
        <authorList>
            <person name="Ten L.N."/>
            <person name="Jeon J."/>
            <person name="Park S.J."/>
            <person name="Park S."/>
            <person name="Lee S.Y."/>
            <person name="Kim M.K."/>
            <person name="Jung H.Y."/>
        </authorList>
    </citation>
    <scope>NUCLEOTIDE SEQUENCE [LARGE SCALE GENOMIC DNA]</scope>
    <source>
        <strain evidence="1 2">KCTC 52001</strain>
    </source>
</reference>
<evidence type="ECO:0000313" key="2">
    <source>
        <dbReference type="Proteomes" id="UP000441754"/>
    </source>
</evidence>
<proteinExistence type="predicted"/>
<organism evidence="1 2">
    <name type="scientific">Larkinella terrae</name>
    <dbReference type="NCBI Taxonomy" id="2025311"/>
    <lineage>
        <taxon>Bacteria</taxon>
        <taxon>Pseudomonadati</taxon>
        <taxon>Bacteroidota</taxon>
        <taxon>Cytophagia</taxon>
        <taxon>Cytophagales</taxon>
        <taxon>Spirosomataceae</taxon>
        <taxon>Larkinella</taxon>
    </lineage>
</organism>
<evidence type="ECO:0000313" key="1">
    <source>
        <dbReference type="EMBL" id="MRS62451.1"/>
    </source>
</evidence>
<comment type="caution">
    <text evidence="1">The sequence shown here is derived from an EMBL/GenBank/DDBJ whole genome shotgun (WGS) entry which is preliminary data.</text>
</comment>
<keyword evidence="2" id="KW-1185">Reference proteome</keyword>
<gene>
    <name evidence="1" type="ORF">GJJ30_14210</name>
</gene>
<dbReference type="OrthoDB" id="893215at2"/>
<sequence length="222" mass="24538">MKKNAYQYLFGQDTLYQAVEPEPVLKKQPVLEPTPVEPEPIVEQALPEPESTPAPVVSVELPEPETIQPIAVAEPTPPVAAVVEPTAPLVPTPVNALPEPAPMAEKPKVLILIDEELTPGELIFLENILKAIHLNLNEIDILNLAGSGLVDFHAVLENKVLHHFISFGVPFKTIHLNLQMDRYDPIRIFGITFLLADPLSAIEADAKLKRKLWAVLKKVFLE</sequence>
<dbReference type="EMBL" id="WJXZ01000007">
    <property type="protein sequence ID" value="MRS62451.1"/>
    <property type="molecule type" value="Genomic_DNA"/>
</dbReference>
<accession>A0A7K0ELP6</accession>